<evidence type="ECO:0000313" key="1">
    <source>
        <dbReference type="EMBL" id="JAD41899.1"/>
    </source>
</evidence>
<accession>A0A0A8ZR47</accession>
<protein>
    <submittedName>
        <fullName evidence="1">Uncharacterized protein</fullName>
    </submittedName>
</protein>
<organism evidence="1">
    <name type="scientific">Arundo donax</name>
    <name type="common">Giant reed</name>
    <name type="synonym">Donax arundinaceus</name>
    <dbReference type="NCBI Taxonomy" id="35708"/>
    <lineage>
        <taxon>Eukaryota</taxon>
        <taxon>Viridiplantae</taxon>
        <taxon>Streptophyta</taxon>
        <taxon>Embryophyta</taxon>
        <taxon>Tracheophyta</taxon>
        <taxon>Spermatophyta</taxon>
        <taxon>Magnoliopsida</taxon>
        <taxon>Liliopsida</taxon>
        <taxon>Poales</taxon>
        <taxon>Poaceae</taxon>
        <taxon>PACMAD clade</taxon>
        <taxon>Arundinoideae</taxon>
        <taxon>Arundineae</taxon>
        <taxon>Arundo</taxon>
    </lineage>
</organism>
<name>A0A0A8ZR47_ARUDO</name>
<sequence length="65" mass="7415">MHIASGRTWHLYVPTIVQAHIEEGERNPQALHPLLRFDARMHLVIYISGSSKKEAAYFASLLQDV</sequence>
<dbReference type="AlphaFoldDB" id="A0A0A8ZR47"/>
<reference evidence="1" key="2">
    <citation type="journal article" date="2015" name="Data Brief">
        <title>Shoot transcriptome of the giant reed, Arundo donax.</title>
        <authorList>
            <person name="Barrero R.A."/>
            <person name="Guerrero F.D."/>
            <person name="Moolhuijzen P."/>
            <person name="Goolsby J.A."/>
            <person name="Tidwell J."/>
            <person name="Bellgard S.E."/>
            <person name="Bellgard M.I."/>
        </authorList>
    </citation>
    <scope>NUCLEOTIDE SEQUENCE</scope>
    <source>
        <tissue evidence="1">Shoot tissue taken approximately 20 cm above the soil surface</tissue>
    </source>
</reference>
<proteinExistence type="predicted"/>
<reference evidence="1" key="1">
    <citation type="submission" date="2014-09" db="EMBL/GenBank/DDBJ databases">
        <authorList>
            <person name="Magalhaes I.L.F."/>
            <person name="Oliveira U."/>
            <person name="Santos F.R."/>
            <person name="Vidigal T.H.D.A."/>
            <person name="Brescovit A.D."/>
            <person name="Santos A.J."/>
        </authorList>
    </citation>
    <scope>NUCLEOTIDE SEQUENCE</scope>
    <source>
        <tissue evidence="1">Shoot tissue taken approximately 20 cm above the soil surface</tissue>
    </source>
</reference>
<dbReference type="EMBL" id="GBRH01255996">
    <property type="protein sequence ID" value="JAD41899.1"/>
    <property type="molecule type" value="Transcribed_RNA"/>
</dbReference>